<evidence type="ECO:0000313" key="1">
    <source>
        <dbReference type="EMBL" id="QNF31663.1"/>
    </source>
</evidence>
<dbReference type="AlphaFoldDB" id="A0A7G7G3C9"/>
<sequence>MNNLRILFLGWDFLPDNEHEPETNCYGVAKAMANQVNLSLILPKADSNVYVDNVHLIGLNQVNFNKVSPARNAPKVQPFAESAYIRPEIPLYGAPNLPENQRAYSPERTILSSASSGTASTPNNSNHTSPEIANFFEQVNWDQLHTEGKVIQYARFVARFAANSDYDVIFASNWLTYLAGNELHLITGKPLAIQMNTLSQDHRDLNNQGWRYELEKMVIERASYIFTPSLVIADCLEAAYPVTSDKIFYLEDATLPTKLNSIETGSLNLWQSKEDQQLTNYLPMDQPLDWENQANKMVQVLTESYA</sequence>
<dbReference type="RefSeq" id="WP_185272451.1">
    <property type="nucleotide sequence ID" value="NZ_CP055156.1"/>
</dbReference>
<evidence type="ECO:0008006" key="3">
    <source>
        <dbReference type="Google" id="ProtNLM"/>
    </source>
</evidence>
<proteinExistence type="predicted"/>
<accession>A0A7G7G3C9</accession>
<dbReference type="Proteomes" id="UP000515237">
    <property type="component" value="Chromosome"/>
</dbReference>
<dbReference type="EMBL" id="CP055156">
    <property type="protein sequence ID" value="QNF31663.1"/>
    <property type="molecule type" value="Genomic_DNA"/>
</dbReference>
<reference evidence="1 2" key="1">
    <citation type="journal article" date="2018" name="Int. J. Syst. Evol. Microbiol.">
        <title>Adhaeribacter swui sp. nov., isolated from wet mud.</title>
        <authorList>
            <person name="Kim D.U."/>
            <person name="Kim K.W."/>
            <person name="Kang M.S."/>
            <person name="Kim J.Y."/>
            <person name="Jang J.H."/>
            <person name="Kim M.K."/>
        </authorList>
    </citation>
    <scope>NUCLEOTIDE SEQUENCE [LARGE SCALE GENOMIC DNA]</scope>
    <source>
        <strain evidence="1 2">KCTC 52873</strain>
    </source>
</reference>
<organism evidence="1 2">
    <name type="scientific">Adhaeribacter swui</name>
    <dbReference type="NCBI Taxonomy" id="2086471"/>
    <lineage>
        <taxon>Bacteria</taxon>
        <taxon>Pseudomonadati</taxon>
        <taxon>Bacteroidota</taxon>
        <taxon>Cytophagia</taxon>
        <taxon>Cytophagales</taxon>
        <taxon>Hymenobacteraceae</taxon>
        <taxon>Adhaeribacter</taxon>
    </lineage>
</organism>
<dbReference type="KEGG" id="aswu:HUW51_02575"/>
<name>A0A7G7G3C9_9BACT</name>
<keyword evidence="2" id="KW-1185">Reference proteome</keyword>
<dbReference type="Gene3D" id="3.40.50.2000">
    <property type="entry name" value="Glycogen Phosphorylase B"/>
    <property type="match status" value="1"/>
</dbReference>
<protein>
    <recommendedName>
        <fullName evidence="3">Glycosyltransferase</fullName>
    </recommendedName>
</protein>
<gene>
    <name evidence="1" type="ORF">HUW51_02575</name>
</gene>
<evidence type="ECO:0000313" key="2">
    <source>
        <dbReference type="Proteomes" id="UP000515237"/>
    </source>
</evidence>
<dbReference type="SUPFAM" id="SSF53756">
    <property type="entry name" value="UDP-Glycosyltransferase/glycogen phosphorylase"/>
    <property type="match status" value="1"/>
</dbReference>